<dbReference type="Gene3D" id="3.90.1340.10">
    <property type="entry name" value="Phage tail collar domain"/>
    <property type="match status" value="1"/>
</dbReference>
<gene>
    <name evidence="2" type="ORF">GEV02_24080</name>
</gene>
<dbReference type="InterPro" id="IPR037053">
    <property type="entry name" value="Phage_tail_collar_dom_sf"/>
</dbReference>
<dbReference type="RefSeq" id="WP_152840497.1">
    <property type="nucleotide sequence ID" value="NZ_WHUG01000012.1"/>
</dbReference>
<dbReference type="InterPro" id="IPR011083">
    <property type="entry name" value="Phage_tail_collar_dom"/>
</dbReference>
<comment type="caution">
    <text evidence="2">The sequence shown here is derived from an EMBL/GenBank/DDBJ whole genome shotgun (WGS) entry which is preliminary data.</text>
</comment>
<dbReference type="SUPFAM" id="SSF88874">
    <property type="entry name" value="Receptor-binding domain of short tail fibre protein gp12"/>
    <property type="match status" value="1"/>
</dbReference>
<proteinExistence type="predicted"/>
<dbReference type="Proteomes" id="UP000440498">
    <property type="component" value="Unassembled WGS sequence"/>
</dbReference>
<organism evidence="2 3">
    <name type="scientific">Rugamonas aquatica</name>
    <dbReference type="NCBI Taxonomy" id="2743357"/>
    <lineage>
        <taxon>Bacteria</taxon>
        <taxon>Pseudomonadati</taxon>
        <taxon>Pseudomonadota</taxon>
        <taxon>Betaproteobacteria</taxon>
        <taxon>Burkholderiales</taxon>
        <taxon>Oxalobacteraceae</taxon>
        <taxon>Telluria group</taxon>
        <taxon>Rugamonas</taxon>
    </lineage>
</organism>
<reference evidence="2 3" key="1">
    <citation type="submission" date="2019-10" db="EMBL/GenBank/DDBJ databases">
        <title>Two novel species isolated from a subtropical stream in China.</title>
        <authorList>
            <person name="Lu H."/>
        </authorList>
    </citation>
    <scope>NUCLEOTIDE SEQUENCE [LARGE SCALE GENOMIC DNA]</scope>
    <source>
        <strain evidence="2 3">FT29W</strain>
    </source>
</reference>
<keyword evidence="3" id="KW-1185">Reference proteome</keyword>
<sequence>MSIPYVGEIRMFAGNFAPAGWAFCDGAQWPISENEVLFALIGNTYGGDGVETFAMPDLRGRVPVHVGTLQGDTYQLGKNGGLERVTLSTAEMPFHKHVINASTATPPPSGSGINITDGNSWVPAAPSPKPKVYAAVPPNLLMGAGTIGPNVGGQSHENMAPYLAVQFIIALYGVFPSQS</sequence>
<evidence type="ECO:0000259" key="1">
    <source>
        <dbReference type="Pfam" id="PF07484"/>
    </source>
</evidence>
<dbReference type="EMBL" id="WHUG01000012">
    <property type="protein sequence ID" value="MQA41225.1"/>
    <property type="molecule type" value="Genomic_DNA"/>
</dbReference>
<accession>A0A6A7N811</accession>
<name>A0A6A7N811_9BURK</name>
<protein>
    <submittedName>
        <fullName evidence="2">Phage tail protein</fullName>
    </submittedName>
</protein>
<evidence type="ECO:0000313" key="3">
    <source>
        <dbReference type="Proteomes" id="UP000440498"/>
    </source>
</evidence>
<dbReference type="Pfam" id="PF07484">
    <property type="entry name" value="Collar"/>
    <property type="match status" value="1"/>
</dbReference>
<dbReference type="CDD" id="cd22641">
    <property type="entry name" value="C24-like"/>
    <property type="match status" value="1"/>
</dbReference>
<feature type="domain" description="Phage tail collar" evidence="1">
    <location>
        <begin position="7"/>
        <end position="63"/>
    </location>
</feature>
<evidence type="ECO:0000313" key="2">
    <source>
        <dbReference type="EMBL" id="MQA41225.1"/>
    </source>
</evidence>
<dbReference type="AlphaFoldDB" id="A0A6A7N811"/>